<evidence type="ECO:0000256" key="7">
    <source>
        <dbReference type="SAM" id="MobiDB-lite"/>
    </source>
</evidence>
<dbReference type="Pfam" id="PF04002">
    <property type="entry name" value="RadC"/>
    <property type="match status" value="1"/>
</dbReference>
<proteinExistence type="inferred from homology"/>
<dbReference type="Gene3D" id="3.40.140.10">
    <property type="entry name" value="Cytidine Deaminase, domain 2"/>
    <property type="match status" value="1"/>
</dbReference>
<organism evidence="9 10">
    <name type="scientific">Magnetovibrio blakemorei</name>
    <dbReference type="NCBI Taxonomy" id="28181"/>
    <lineage>
        <taxon>Bacteria</taxon>
        <taxon>Pseudomonadati</taxon>
        <taxon>Pseudomonadota</taxon>
        <taxon>Alphaproteobacteria</taxon>
        <taxon>Rhodospirillales</taxon>
        <taxon>Magnetovibrionaceae</taxon>
        <taxon>Magnetovibrio</taxon>
    </lineage>
</organism>
<dbReference type="Gene3D" id="1.10.150.20">
    <property type="entry name" value="5' to 3' exonuclease, C-terminal subdomain"/>
    <property type="match status" value="1"/>
</dbReference>
<dbReference type="InterPro" id="IPR010994">
    <property type="entry name" value="RuvA_2-like"/>
</dbReference>
<gene>
    <name evidence="9" type="ORF">BEN30_11635</name>
</gene>
<dbReference type="InterPro" id="IPR046778">
    <property type="entry name" value="UPF0758_N"/>
</dbReference>
<feature type="domain" description="MPN" evidence="8">
    <location>
        <begin position="114"/>
        <end position="236"/>
    </location>
</feature>
<name>A0A1E5Q730_9PROT</name>
<dbReference type="Pfam" id="PF20582">
    <property type="entry name" value="UPF0758_N"/>
    <property type="match status" value="1"/>
</dbReference>
<evidence type="ECO:0000313" key="10">
    <source>
        <dbReference type="Proteomes" id="UP000095347"/>
    </source>
</evidence>
<dbReference type="Proteomes" id="UP000095347">
    <property type="component" value="Unassembled WGS sequence"/>
</dbReference>
<keyword evidence="5" id="KW-0482">Metalloprotease</keyword>
<dbReference type="GO" id="GO:0006508">
    <property type="term" value="P:proteolysis"/>
    <property type="evidence" value="ECO:0007669"/>
    <property type="project" value="UniProtKB-KW"/>
</dbReference>
<dbReference type="InterPro" id="IPR020891">
    <property type="entry name" value="UPF0758_CS"/>
</dbReference>
<comment type="caution">
    <text evidence="9">The sequence shown here is derived from an EMBL/GenBank/DDBJ whole genome shotgun (WGS) entry which is preliminary data.</text>
</comment>
<comment type="similarity">
    <text evidence="6">Belongs to the UPF0758 family.</text>
</comment>
<feature type="region of interest" description="Disordered" evidence="7">
    <location>
        <begin position="1"/>
        <end position="23"/>
    </location>
</feature>
<dbReference type="STRING" id="28181.BEN30_11635"/>
<keyword evidence="4" id="KW-0862">Zinc</keyword>
<dbReference type="InterPro" id="IPR025657">
    <property type="entry name" value="RadC_JAB"/>
</dbReference>
<dbReference type="OrthoDB" id="9804482at2"/>
<dbReference type="PANTHER" id="PTHR30471">
    <property type="entry name" value="DNA REPAIR PROTEIN RADC"/>
    <property type="match status" value="1"/>
</dbReference>
<evidence type="ECO:0000256" key="5">
    <source>
        <dbReference type="ARBA" id="ARBA00023049"/>
    </source>
</evidence>
<dbReference type="AlphaFoldDB" id="A0A1E5Q730"/>
<evidence type="ECO:0000256" key="3">
    <source>
        <dbReference type="ARBA" id="ARBA00022801"/>
    </source>
</evidence>
<keyword evidence="3" id="KW-0378">Hydrolase</keyword>
<dbReference type="InterPro" id="IPR001405">
    <property type="entry name" value="UPF0758"/>
</dbReference>
<evidence type="ECO:0000256" key="1">
    <source>
        <dbReference type="ARBA" id="ARBA00022670"/>
    </source>
</evidence>
<keyword evidence="1" id="KW-0645">Protease</keyword>
<dbReference type="GO" id="GO:0008237">
    <property type="term" value="F:metallopeptidase activity"/>
    <property type="evidence" value="ECO:0007669"/>
    <property type="project" value="UniProtKB-KW"/>
</dbReference>
<dbReference type="SUPFAM" id="SSF47781">
    <property type="entry name" value="RuvA domain 2-like"/>
    <property type="match status" value="1"/>
</dbReference>
<evidence type="ECO:0000256" key="6">
    <source>
        <dbReference type="RuleBase" id="RU003797"/>
    </source>
</evidence>
<dbReference type="SUPFAM" id="SSF102712">
    <property type="entry name" value="JAB1/MPN domain"/>
    <property type="match status" value="1"/>
</dbReference>
<dbReference type="NCBIfam" id="TIGR00608">
    <property type="entry name" value="radc"/>
    <property type="match status" value="1"/>
</dbReference>
<evidence type="ECO:0000256" key="2">
    <source>
        <dbReference type="ARBA" id="ARBA00022723"/>
    </source>
</evidence>
<reference evidence="10" key="1">
    <citation type="submission" date="2016-07" db="EMBL/GenBank/DDBJ databases">
        <authorList>
            <person name="Florea S."/>
            <person name="Webb J.S."/>
            <person name="Jaromczyk J."/>
            <person name="Schardl C.L."/>
        </authorList>
    </citation>
    <scope>NUCLEOTIDE SEQUENCE [LARGE SCALE GENOMIC DNA]</scope>
    <source>
        <strain evidence="10">MV-1</strain>
    </source>
</reference>
<dbReference type="InterPro" id="IPR037518">
    <property type="entry name" value="MPN"/>
</dbReference>
<evidence type="ECO:0000313" key="9">
    <source>
        <dbReference type="EMBL" id="OEJ66722.1"/>
    </source>
</evidence>
<dbReference type="PROSITE" id="PS01302">
    <property type="entry name" value="UPF0758"/>
    <property type="match status" value="1"/>
</dbReference>
<evidence type="ECO:0000259" key="8">
    <source>
        <dbReference type="PROSITE" id="PS50249"/>
    </source>
</evidence>
<protein>
    <recommendedName>
        <fullName evidence="8">MPN domain-containing protein</fullName>
    </recommendedName>
</protein>
<accession>A0A1E5Q730</accession>
<keyword evidence="2" id="KW-0479">Metal-binding</keyword>
<dbReference type="RefSeq" id="WP_069958242.1">
    <property type="nucleotide sequence ID" value="NZ_MCGG01000029.1"/>
</dbReference>
<dbReference type="EMBL" id="MCGG01000029">
    <property type="protein sequence ID" value="OEJ66722.1"/>
    <property type="molecule type" value="Genomic_DNA"/>
</dbReference>
<evidence type="ECO:0000256" key="4">
    <source>
        <dbReference type="ARBA" id="ARBA00022833"/>
    </source>
</evidence>
<sequence>MTDTPPPAQDTKSPSQHAGHRQRLRERFVRSKGQDLADYELIELLLFAAMPRRDVKPVAKALIKRFGSFAGVLGADYAELQKIDGIGEAAAVSLLAVRQAAVRLLQTDVMHQPVLSNWQSLMDYCRVSMGPCKTEQVRVLYLNRKNVLIADELQQEGTVDHTPVYPREVIKRALDLSASALILVHNHPSGDPTPSQADIEMTRELQGAGEKLGITLHDHVVVSKSGNTSFKTLGLL</sequence>
<dbReference type="PROSITE" id="PS50249">
    <property type="entry name" value="MPN"/>
    <property type="match status" value="1"/>
</dbReference>
<keyword evidence="10" id="KW-1185">Reference proteome</keyword>
<dbReference type="PANTHER" id="PTHR30471:SF3">
    <property type="entry name" value="UPF0758 PROTEIN YEES-RELATED"/>
    <property type="match status" value="1"/>
</dbReference>
<dbReference type="GO" id="GO:0046872">
    <property type="term" value="F:metal ion binding"/>
    <property type="evidence" value="ECO:0007669"/>
    <property type="project" value="UniProtKB-KW"/>
</dbReference>
<dbReference type="NCBIfam" id="NF000642">
    <property type="entry name" value="PRK00024.1"/>
    <property type="match status" value="1"/>
</dbReference>
<dbReference type="CDD" id="cd08071">
    <property type="entry name" value="MPN_DUF2466"/>
    <property type="match status" value="1"/>
</dbReference>